<evidence type="ECO:0000313" key="2">
    <source>
        <dbReference type="Proteomes" id="UP001066276"/>
    </source>
</evidence>
<keyword evidence="2" id="KW-1185">Reference proteome</keyword>
<dbReference type="AlphaFoldDB" id="A0AAV7NNF7"/>
<protein>
    <submittedName>
        <fullName evidence="1">Uncharacterized protein</fullName>
    </submittedName>
</protein>
<name>A0AAV7NNF7_PLEWA</name>
<dbReference type="Proteomes" id="UP001066276">
    <property type="component" value="Chromosome 8"/>
</dbReference>
<sequence length="108" mass="13141">MAWQSRSQTLDLTTLDKKEEERDKYDKKVDNWLDRFRIMASIIAEKFPHCAKDLWLYESKIHKAQRQFVANAWLDYDKGFRIKMRAHPDMEWDQEDVAGYMHKMMIAR</sequence>
<accession>A0AAV7NNF7</accession>
<reference evidence="1" key="1">
    <citation type="journal article" date="2022" name="bioRxiv">
        <title>Sequencing and chromosome-scale assembly of the giantPleurodeles waltlgenome.</title>
        <authorList>
            <person name="Brown T."/>
            <person name="Elewa A."/>
            <person name="Iarovenko S."/>
            <person name="Subramanian E."/>
            <person name="Araus A.J."/>
            <person name="Petzold A."/>
            <person name="Susuki M."/>
            <person name="Suzuki K.-i.T."/>
            <person name="Hayashi T."/>
            <person name="Toyoda A."/>
            <person name="Oliveira C."/>
            <person name="Osipova E."/>
            <person name="Leigh N.D."/>
            <person name="Simon A."/>
            <person name="Yun M.H."/>
        </authorList>
    </citation>
    <scope>NUCLEOTIDE SEQUENCE</scope>
    <source>
        <strain evidence="1">20211129_DDA</strain>
        <tissue evidence="1">Liver</tissue>
    </source>
</reference>
<organism evidence="1 2">
    <name type="scientific">Pleurodeles waltl</name>
    <name type="common">Iberian ribbed newt</name>
    <dbReference type="NCBI Taxonomy" id="8319"/>
    <lineage>
        <taxon>Eukaryota</taxon>
        <taxon>Metazoa</taxon>
        <taxon>Chordata</taxon>
        <taxon>Craniata</taxon>
        <taxon>Vertebrata</taxon>
        <taxon>Euteleostomi</taxon>
        <taxon>Amphibia</taxon>
        <taxon>Batrachia</taxon>
        <taxon>Caudata</taxon>
        <taxon>Salamandroidea</taxon>
        <taxon>Salamandridae</taxon>
        <taxon>Pleurodelinae</taxon>
        <taxon>Pleurodeles</taxon>
    </lineage>
</organism>
<gene>
    <name evidence="1" type="ORF">NDU88_005244</name>
</gene>
<dbReference type="PANTHER" id="PTHR35558:SF1">
    <property type="entry name" value="ENDONUCLEASE_EXONUCLEASE_PHOSPHATASE DOMAIN-CONTAINING PROTEIN"/>
    <property type="match status" value="1"/>
</dbReference>
<dbReference type="PANTHER" id="PTHR35558">
    <property type="entry name" value="SGNH_HYDRO DOMAIN-CONTAINING PROTEIN"/>
    <property type="match status" value="1"/>
</dbReference>
<comment type="caution">
    <text evidence="1">The sequence shown here is derived from an EMBL/GenBank/DDBJ whole genome shotgun (WGS) entry which is preliminary data.</text>
</comment>
<proteinExistence type="predicted"/>
<evidence type="ECO:0000313" key="1">
    <source>
        <dbReference type="EMBL" id="KAJ1117044.1"/>
    </source>
</evidence>
<dbReference type="EMBL" id="JANPWB010000012">
    <property type="protein sequence ID" value="KAJ1117044.1"/>
    <property type="molecule type" value="Genomic_DNA"/>
</dbReference>